<dbReference type="RefSeq" id="WP_145504045.1">
    <property type="nucleotide sequence ID" value="NZ_JARSBE010000050.1"/>
</dbReference>
<dbReference type="GO" id="GO:0003677">
    <property type="term" value="F:DNA binding"/>
    <property type="evidence" value="ECO:0007669"/>
    <property type="project" value="UniProtKB-KW"/>
</dbReference>
<proteinExistence type="inferred from homology"/>
<dbReference type="Gene3D" id="1.10.10.60">
    <property type="entry name" value="Homeodomain-like"/>
    <property type="match status" value="1"/>
</dbReference>
<dbReference type="PANTHER" id="PTHR10948:SF23">
    <property type="entry name" value="TRANSPOSASE INSI FOR INSERTION SEQUENCE ELEMENT IS30A-RELATED"/>
    <property type="match status" value="1"/>
</dbReference>
<dbReference type="PROSITE" id="PS01043">
    <property type="entry name" value="TRANSPOSASE_IS30"/>
    <property type="match status" value="1"/>
</dbReference>
<evidence type="ECO:0000313" key="8">
    <source>
        <dbReference type="EMBL" id="TXE23756.1"/>
    </source>
</evidence>
<dbReference type="InterPro" id="IPR036397">
    <property type="entry name" value="RNaseH_sf"/>
</dbReference>
<dbReference type="InterPro" id="IPR001598">
    <property type="entry name" value="Transposase_IS30_CS"/>
</dbReference>
<comment type="function">
    <text evidence="1">Required for the transposition of the insertion element.</text>
</comment>
<dbReference type="InterPro" id="IPR051917">
    <property type="entry name" value="Transposase-Integrase"/>
</dbReference>
<dbReference type="GO" id="GO:0015074">
    <property type="term" value="P:DNA integration"/>
    <property type="evidence" value="ECO:0007669"/>
    <property type="project" value="InterPro"/>
</dbReference>
<dbReference type="InterPro" id="IPR025246">
    <property type="entry name" value="IS30-like_HTH"/>
</dbReference>
<gene>
    <name evidence="7" type="ORF">E0L31_01895</name>
    <name evidence="8" type="ORF">FOT62_25125</name>
</gene>
<dbReference type="NCBIfam" id="NF033563">
    <property type="entry name" value="transpos_IS30"/>
    <property type="match status" value="1"/>
</dbReference>
<dbReference type="PANTHER" id="PTHR10948">
    <property type="entry name" value="TRANSPOSASE"/>
    <property type="match status" value="1"/>
</dbReference>
<dbReference type="PROSITE" id="PS50994">
    <property type="entry name" value="INTEGRASE"/>
    <property type="match status" value="1"/>
</dbReference>
<evidence type="ECO:0000313" key="10">
    <source>
        <dbReference type="Proteomes" id="UP000321126"/>
    </source>
</evidence>
<organism evidence="8 10">
    <name type="scientific">Serratia marcescens</name>
    <dbReference type="NCBI Taxonomy" id="615"/>
    <lineage>
        <taxon>Bacteria</taxon>
        <taxon>Pseudomonadati</taxon>
        <taxon>Pseudomonadota</taxon>
        <taxon>Gammaproteobacteria</taxon>
        <taxon>Enterobacterales</taxon>
        <taxon>Yersiniaceae</taxon>
        <taxon>Serratia</taxon>
    </lineage>
</organism>
<dbReference type="AlphaFoldDB" id="A0A5C7BL08"/>
<protein>
    <submittedName>
        <fullName evidence="8">IS30 family transposase</fullName>
    </submittedName>
</protein>
<feature type="domain" description="Integrase catalytic" evidence="6">
    <location>
        <begin position="151"/>
        <end position="312"/>
    </location>
</feature>
<reference evidence="7 9" key="1">
    <citation type="submission" date="2019-03" db="EMBL/GenBank/DDBJ databases">
        <title>Serratia marcescens strain N2 draft genome.</title>
        <authorList>
            <person name="Yassin A."/>
            <person name="El-Kenawy N."/>
            <person name="Youssef N.H."/>
        </authorList>
    </citation>
    <scope>NUCLEOTIDE SEQUENCE [LARGE SCALE GENOMIC DNA]</scope>
    <source>
        <strain evidence="7 9">N2</strain>
    </source>
</reference>
<dbReference type="EMBL" id="SPSG01000200">
    <property type="protein sequence ID" value="TFV51676.1"/>
    <property type="molecule type" value="Genomic_DNA"/>
</dbReference>
<dbReference type="InterPro" id="IPR053392">
    <property type="entry name" value="Transposase_IS30-like"/>
</dbReference>
<keyword evidence="5" id="KW-0233">DNA recombination</keyword>
<dbReference type="InterPro" id="IPR009057">
    <property type="entry name" value="Homeodomain-like_sf"/>
</dbReference>
<dbReference type="EMBL" id="VOUQ01000050">
    <property type="protein sequence ID" value="TXE23756.1"/>
    <property type="molecule type" value="Genomic_DNA"/>
</dbReference>
<dbReference type="Pfam" id="PF13936">
    <property type="entry name" value="HTH_38"/>
    <property type="match status" value="1"/>
</dbReference>
<comment type="similarity">
    <text evidence="2">Belongs to the transposase IS30 family.</text>
</comment>
<name>A0A5C7BL08_SERMA</name>
<sequence length="315" mass="35809">MRYQQLTEGLRYQIALLCEDKVSQAEIGRRLGVSKSTVSRELRRNRSVDGYLPAVAQKLSDNRRKAAGKRLMHEDTVFFVEEALNWLWSPEQISAIGNIIGRPVSHEWIYQHVATDKAFGGELYKFLRQGKRRYRKGYGKKRSSIPDAVSIEQRPAVVDERSRVGDWEADLVLGKRGTGAIVTLAERKSRIYLTKKVFSKDSTEVAAAIISMLSGYKDVCHTITFDNGREFTRHKEIAAALEAETYFAHPYASWERGLNENTNGLLRQFIPKGTDLTAVTDDELRRYQGALNSRPRKCLGFRQPSVVFAELRHAA</sequence>
<comment type="caution">
    <text evidence="8">The sequence shown here is derived from an EMBL/GenBank/DDBJ whole genome shotgun (WGS) entry which is preliminary data.</text>
</comment>
<dbReference type="InterPro" id="IPR012337">
    <property type="entry name" value="RNaseH-like_sf"/>
</dbReference>
<keyword evidence="3" id="KW-0815">Transposition</keyword>
<evidence type="ECO:0000256" key="4">
    <source>
        <dbReference type="ARBA" id="ARBA00023125"/>
    </source>
</evidence>
<dbReference type="GO" id="GO:0006313">
    <property type="term" value="P:DNA transposition"/>
    <property type="evidence" value="ECO:0007669"/>
    <property type="project" value="InterPro"/>
</dbReference>
<dbReference type="SUPFAM" id="SSF46689">
    <property type="entry name" value="Homeodomain-like"/>
    <property type="match status" value="1"/>
</dbReference>
<evidence type="ECO:0000256" key="1">
    <source>
        <dbReference type="ARBA" id="ARBA00002190"/>
    </source>
</evidence>
<reference evidence="8 10" key="2">
    <citation type="submission" date="2019-07" db="EMBL/GenBank/DDBJ databases">
        <title>Serratia strains were isolated from fresh produce.</title>
        <authorList>
            <person name="Cho G.-S."/>
            <person name="Stein M."/>
            <person name="Lee W."/>
            <person name="Suh S.H."/>
            <person name="Franz C.M.A.P."/>
        </authorList>
    </citation>
    <scope>NUCLEOTIDE SEQUENCE [LARGE SCALE GENOMIC DNA]</scope>
    <source>
        <strain evidence="8 10">S16</strain>
    </source>
</reference>
<evidence type="ECO:0000313" key="9">
    <source>
        <dbReference type="Proteomes" id="UP000298510"/>
    </source>
</evidence>
<dbReference type="Proteomes" id="UP000321126">
    <property type="component" value="Unassembled WGS sequence"/>
</dbReference>
<evidence type="ECO:0000256" key="5">
    <source>
        <dbReference type="ARBA" id="ARBA00023172"/>
    </source>
</evidence>
<keyword evidence="4" id="KW-0238">DNA-binding</keyword>
<dbReference type="SUPFAM" id="SSF53098">
    <property type="entry name" value="Ribonuclease H-like"/>
    <property type="match status" value="1"/>
</dbReference>
<accession>A0A5C7BL08</accession>
<dbReference type="Gene3D" id="3.30.420.10">
    <property type="entry name" value="Ribonuclease H-like superfamily/Ribonuclease H"/>
    <property type="match status" value="1"/>
</dbReference>
<dbReference type="InterPro" id="IPR001584">
    <property type="entry name" value="Integrase_cat-core"/>
</dbReference>
<evidence type="ECO:0000256" key="2">
    <source>
        <dbReference type="ARBA" id="ARBA00006363"/>
    </source>
</evidence>
<dbReference type="GO" id="GO:0004803">
    <property type="term" value="F:transposase activity"/>
    <property type="evidence" value="ECO:0007669"/>
    <property type="project" value="InterPro"/>
</dbReference>
<evidence type="ECO:0000259" key="6">
    <source>
        <dbReference type="PROSITE" id="PS50994"/>
    </source>
</evidence>
<evidence type="ECO:0000313" key="7">
    <source>
        <dbReference type="EMBL" id="TFV51676.1"/>
    </source>
</evidence>
<dbReference type="GO" id="GO:0005829">
    <property type="term" value="C:cytosol"/>
    <property type="evidence" value="ECO:0007669"/>
    <property type="project" value="TreeGrafter"/>
</dbReference>
<evidence type="ECO:0000256" key="3">
    <source>
        <dbReference type="ARBA" id="ARBA00022578"/>
    </source>
</evidence>